<dbReference type="InterPro" id="IPR057727">
    <property type="entry name" value="WCX_dom"/>
</dbReference>
<dbReference type="PIRSF" id="PIRSF016838">
    <property type="entry name" value="PafC"/>
    <property type="match status" value="1"/>
</dbReference>
<evidence type="ECO:0000256" key="2">
    <source>
        <dbReference type="ARBA" id="ARBA00023163"/>
    </source>
</evidence>
<dbReference type="Pfam" id="PF13280">
    <property type="entry name" value="WYL"/>
    <property type="match status" value="1"/>
</dbReference>
<proteinExistence type="predicted"/>
<dbReference type="InterPro" id="IPR013196">
    <property type="entry name" value="HTH_11"/>
</dbReference>
<protein>
    <submittedName>
        <fullName evidence="4">Transcriptional regulator</fullName>
    </submittedName>
</protein>
<dbReference type="GeneID" id="93030255"/>
<dbReference type="InterPro" id="IPR028349">
    <property type="entry name" value="PafC-like"/>
</dbReference>
<dbReference type="Proteomes" id="UP000494125">
    <property type="component" value="Unassembled WGS sequence"/>
</dbReference>
<dbReference type="InterPro" id="IPR036390">
    <property type="entry name" value="WH_DNA-bd_sf"/>
</dbReference>
<feature type="domain" description="HTH deoR-type" evidence="3">
    <location>
        <begin position="2"/>
        <end position="62"/>
    </location>
</feature>
<dbReference type="PANTHER" id="PTHR34580">
    <property type="match status" value="1"/>
</dbReference>
<accession>A0A6P2PI98</accession>
<gene>
    <name evidence="4" type="ORF">BDI24065_05183</name>
</gene>
<evidence type="ECO:0000313" key="5">
    <source>
        <dbReference type="Proteomes" id="UP000494125"/>
    </source>
</evidence>
<reference evidence="4 5" key="1">
    <citation type="submission" date="2019-09" db="EMBL/GenBank/DDBJ databases">
        <authorList>
            <person name="Depoorter E."/>
        </authorList>
    </citation>
    <scope>NUCLEOTIDE SEQUENCE [LARGE SCALE GENOMIC DNA]</scope>
    <source>
        <strain evidence="4">LMG 24065</strain>
    </source>
</reference>
<dbReference type="InterPro" id="IPR026881">
    <property type="entry name" value="WYL_dom"/>
</dbReference>
<dbReference type="GO" id="GO:0003700">
    <property type="term" value="F:DNA-binding transcription factor activity"/>
    <property type="evidence" value="ECO:0007669"/>
    <property type="project" value="InterPro"/>
</dbReference>
<sequence>MKASRLLSIMMMLQARGRMTAPALAAALEVSERTILRDIDQLSTAGVPIWGDRGRNGGFQLQEGWRTDLTGLTEQEAHALILAGLPGPARELGLDGMAASARLKMIASLPPDSREHADRVASRLHVDTMDWYRAQETPAFLREVADAVWQSQRIEVTYESWRGVSRRALDPLGLVLKGGAWYVVAKVAGKRDALTFRLANIRELAASRRRFKRPARFDLPQHWRDAMSRYEAELYRLSAHVAVSARGERWLVNARVKVVPVLESAGNAAVPPGWKEFLMPIESIEHGARKLLGYGAELKVLGPRELVVRLTDEVAATKALYSPAPPTIDDAPTFAA</sequence>
<dbReference type="InterPro" id="IPR001034">
    <property type="entry name" value="DeoR_HTH"/>
</dbReference>
<dbReference type="Pfam" id="PF25583">
    <property type="entry name" value="WCX"/>
    <property type="match status" value="1"/>
</dbReference>
<keyword evidence="5" id="KW-1185">Reference proteome</keyword>
<evidence type="ECO:0000313" key="4">
    <source>
        <dbReference type="EMBL" id="VWC07459.1"/>
    </source>
</evidence>
<dbReference type="Gene3D" id="1.10.10.10">
    <property type="entry name" value="Winged helix-like DNA-binding domain superfamily/Winged helix DNA-binding domain"/>
    <property type="match status" value="1"/>
</dbReference>
<dbReference type="AlphaFoldDB" id="A0A6P2PI98"/>
<name>A0A6P2PI98_9BURK</name>
<dbReference type="InterPro" id="IPR051534">
    <property type="entry name" value="CBASS_pafABC_assoc_protein"/>
</dbReference>
<dbReference type="SUPFAM" id="SSF46785">
    <property type="entry name" value="Winged helix' DNA-binding domain"/>
    <property type="match status" value="1"/>
</dbReference>
<dbReference type="EMBL" id="CABVPN010000029">
    <property type="protein sequence ID" value="VWC07459.1"/>
    <property type="molecule type" value="Genomic_DNA"/>
</dbReference>
<dbReference type="PROSITE" id="PS52050">
    <property type="entry name" value="WYL"/>
    <property type="match status" value="1"/>
</dbReference>
<dbReference type="PROSITE" id="PS51000">
    <property type="entry name" value="HTH_DEOR_2"/>
    <property type="match status" value="1"/>
</dbReference>
<evidence type="ECO:0000259" key="3">
    <source>
        <dbReference type="PROSITE" id="PS51000"/>
    </source>
</evidence>
<dbReference type="InterPro" id="IPR036388">
    <property type="entry name" value="WH-like_DNA-bd_sf"/>
</dbReference>
<dbReference type="Pfam" id="PF08279">
    <property type="entry name" value="HTH_11"/>
    <property type="match status" value="1"/>
</dbReference>
<dbReference type="RefSeq" id="WP_151048118.1">
    <property type="nucleotide sequence ID" value="NZ_CABVPN010000029.1"/>
</dbReference>
<dbReference type="PANTHER" id="PTHR34580:SF1">
    <property type="entry name" value="PROTEIN PAFC"/>
    <property type="match status" value="1"/>
</dbReference>
<organism evidence="4 5">
    <name type="scientific">Burkholderia diffusa</name>
    <dbReference type="NCBI Taxonomy" id="488732"/>
    <lineage>
        <taxon>Bacteria</taxon>
        <taxon>Pseudomonadati</taxon>
        <taxon>Pseudomonadota</taxon>
        <taxon>Betaproteobacteria</taxon>
        <taxon>Burkholderiales</taxon>
        <taxon>Burkholderiaceae</taxon>
        <taxon>Burkholderia</taxon>
        <taxon>Burkholderia cepacia complex</taxon>
    </lineage>
</organism>
<evidence type="ECO:0000256" key="1">
    <source>
        <dbReference type="ARBA" id="ARBA00023015"/>
    </source>
</evidence>
<keyword evidence="1" id="KW-0805">Transcription regulation</keyword>
<keyword evidence="2" id="KW-0804">Transcription</keyword>